<dbReference type="Gene3D" id="3.40.50.720">
    <property type="entry name" value="NAD(P)-binding Rossmann-like Domain"/>
    <property type="match status" value="1"/>
</dbReference>
<dbReference type="GO" id="GO:0016491">
    <property type="term" value="F:oxidoreductase activity"/>
    <property type="evidence" value="ECO:0007669"/>
    <property type="project" value="UniProtKB-KW"/>
</dbReference>
<dbReference type="SUPFAM" id="SSF51735">
    <property type="entry name" value="NAD(P)-binding Rossmann-fold domains"/>
    <property type="match status" value="1"/>
</dbReference>
<dbReference type="PRINTS" id="PR00081">
    <property type="entry name" value="GDHRDH"/>
</dbReference>
<reference evidence="6" key="1">
    <citation type="submission" date="2017-04" db="EMBL/GenBank/DDBJ databases">
        <authorList>
            <person name="Varghese N."/>
            <person name="Submissions S."/>
        </authorList>
    </citation>
    <scope>NUCLEOTIDE SEQUENCE [LARGE SCALE GENOMIC DNA]</scope>
    <source>
        <strain evidence="6">VKM Ac-2510</strain>
    </source>
</reference>
<gene>
    <name evidence="5" type="ORF">SAMN06296010_1142</name>
</gene>
<evidence type="ECO:0000256" key="4">
    <source>
        <dbReference type="RuleBase" id="RU000363"/>
    </source>
</evidence>
<organism evidence="5 6">
    <name type="scientific">Agreia pratensis</name>
    <dbReference type="NCBI Taxonomy" id="150121"/>
    <lineage>
        <taxon>Bacteria</taxon>
        <taxon>Bacillati</taxon>
        <taxon>Actinomycetota</taxon>
        <taxon>Actinomycetes</taxon>
        <taxon>Micrococcales</taxon>
        <taxon>Microbacteriaceae</taxon>
        <taxon>Agreia</taxon>
    </lineage>
</organism>
<dbReference type="AlphaFoldDB" id="A0A1X7JAA9"/>
<dbReference type="STRING" id="150121.SAMN06296010_1142"/>
<keyword evidence="3" id="KW-0560">Oxidoreductase</keyword>
<dbReference type="InterPro" id="IPR036291">
    <property type="entry name" value="NAD(P)-bd_dom_sf"/>
</dbReference>
<name>A0A1X7JAA9_9MICO</name>
<dbReference type="InterPro" id="IPR002347">
    <property type="entry name" value="SDR_fam"/>
</dbReference>
<keyword evidence="2" id="KW-0521">NADP</keyword>
<accession>A0A1X7JAA9</accession>
<evidence type="ECO:0000256" key="3">
    <source>
        <dbReference type="ARBA" id="ARBA00023002"/>
    </source>
</evidence>
<evidence type="ECO:0000256" key="2">
    <source>
        <dbReference type="ARBA" id="ARBA00022857"/>
    </source>
</evidence>
<dbReference type="PANTHER" id="PTHR43490:SF99">
    <property type="entry name" value="SHORT-CHAIN DEHYDROGENASE_REDUCTASE"/>
    <property type="match status" value="1"/>
</dbReference>
<keyword evidence="6" id="KW-1185">Reference proteome</keyword>
<evidence type="ECO:0000313" key="5">
    <source>
        <dbReference type="EMBL" id="SMG23963.1"/>
    </source>
</evidence>
<dbReference type="Proteomes" id="UP000193244">
    <property type="component" value="Unassembled WGS sequence"/>
</dbReference>
<dbReference type="EMBL" id="FXAY01000002">
    <property type="protein sequence ID" value="SMG23963.1"/>
    <property type="molecule type" value="Genomic_DNA"/>
</dbReference>
<sequence length="259" mass="27365">MADASWVVLRVHTPRRATTARRDRRKLLNMTTTLISGANKGLGYETARRLIEAGHTVWMGARDETRGRAAADALGGRFVQLDVTSDDSVAAAVKAIEAAGGLDVLINNAGVSGPFAAAEDLTADDAAFVFGTNVLGIVRMTLAFRPVLLRSNEATIVNVTSGMGSFSFVLDPEHVESQIVAPLYQASKSAVTMLTVQYAKAFPEIRVNAADPGYTATEFNNHRGPQTVTEGTDAIVELATRGGAGPTGTFVNRDGVAPF</sequence>
<dbReference type="PANTHER" id="PTHR43490">
    <property type="entry name" value="(+)-NEOMENTHOL DEHYDROGENASE"/>
    <property type="match status" value="1"/>
</dbReference>
<evidence type="ECO:0000256" key="1">
    <source>
        <dbReference type="ARBA" id="ARBA00006484"/>
    </source>
</evidence>
<proteinExistence type="inferred from homology"/>
<dbReference type="Pfam" id="PF00106">
    <property type="entry name" value="adh_short"/>
    <property type="match status" value="1"/>
</dbReference>
<evidence type="ECO:0000313" key="6">
    <source>
        <dbReference type="Proteomes" id="UP000193244"/>
    </source>
</evidence>
<comment type="similarity">
    <text evidence="1 4">Belongs to the short-chain dehydrogenases/reductases (SDR) family.</text>
</comment>
<dbReference type="PRINTS" id="PR00080">
    <property type="entry name" value="SDRFAMILY"/>
</dbReference>
<protein>
    <submittedName>
        <fullName evidence="5">NADP-dependent 3-hydroxy acid dehydrogenase YdfG</fullName>
    </submittedName>
</protein>